<dbReference type="EMBL" id="CM042047">
    <property type="protein sequence ID" value="KAI3771387.1"/>
    <property type="molecule type" value="Genomic_DNA"/>
</dbReference>
<name>A0ACB9FL96_ARCLA</name>
<sequence length="834" mass="93769">MWPSNCNLCILLFLCILNPGLCANFVDVDVGIVLHMESWIGKSIHSSIMMALSDFYARNGGCRTRIVFHTRDSKGDRLQAISSVLDLLNTVKVHAIIGPEAYIGSELLGSFTDNKPKVPIFCFACKSLLQYPQLFQIKEDESAMAKSIVAVIESYKWRDVIFMHEEANHGSELLQYLLESFQDKNIRVTYRSIISASAKYDQINQELHNLMSIHTTVVIVDMSPSLASRVFLNAKRLGMMSKEYAWILTQKTIDILQSNEFQVIESLQGALGFRTYIPASSRLHYLTKRWKEKFSREVPMLAIWAYDTIWALAESIERVGVPQNGSILVSEILKINGFKGMSGEFRLSERKVVSNGFEIVNAIDYGERKVGYWTSSKGIRRAHPHLNDVALHSRINYIEDVIWPEGSTTTPKGWIMRANPGTKLRIGVRTGLKFKHFVNAVHDNKTNVTTATGFSVEVFNTCINALPYKVPYEFVPFAKGSYDALIQKVYMKEIDGVLGDSTILANRSELVDFTATYTDLGFGTLAKIKRKDMWIFLKPLDVNLWLTVAAFVIFTGFVVWAIEAMNQESETSSSQRIGTIFWLILLTIFSAQKEKLSSNLSRFVIFSWLILVLILITSYTATLSALMTVEQFELASKGGIVGFHGGSFFGGVTINNMNFTDSKQRSYYTYDDYAEALSKGGKNGGADAIVDEVPYIKMFLGKYRSDYAMVSSQPITSGFGFIFAKGLQQVTADMSKAIAKIREDGSLRSLEKKWFEGEFSVLPEDSSTMPKTLNLDRFGGLFVISGISSALALVISVLYLVRAKMEMDNIISLVARRNLMATIRYLLHRNVIHR</sequence>
<reference evidence="2" key="1">
    <citation type="journal article" date="2022" name="Mol. Ecol. Resour.">
        <title>The genomes of chicory, endive, great burdock and yacon provide insights into Asteraceae palaeo-polyploidization history and plant inulin production.</title>
        <authorList>
            <person name="Fan W."/>
            <person name="Wang S."/>
            <person name="Wang H."/>
            <person name="Wang A."/>
            <person name="Jiang F."/>
            <person name="Liu H."/>
            <person name="Zhao H."/>
            <person name="Xu D."/>
            <person name="Zhang Y."/>
        </authorList>
    </citation>
    <scope>NUCLEOTIDE SEQUENCE [LARGE SCALE GENOMIC DNA]</scope>
    <source>
        <strain evidence="2">cv. Niubang</strain>
    </source>
</reference>
<dbReference type="Proteomes" id="UP001055879">
    <property type="component" value="Linkage Group LG01"/>
</dbReference>
<keyword evidence="2" id="KW-1185">Reference proteome</keyword>
<protein>
    <submittedName>
        <fullName evidence="1">Uncharacterized protein</fullName>
    </submittedName>
</protein>
<comment type="caution">
    <text evidence="1">The sequence shown here is derived from an EMBL/GenBank/DDBJ whole genome shotgun (WGS) entry which is preliminary data.</text>
</comment>
<gene>
    <name evidence="1" type="ORF">L6452_02550</name>
</gene>
<accession>A0ACB9FL96</accession>
<evidence type="ECO:0000313" key="1">
    <source>
        <dbReference type="EMBL" id="KAI3771387.1"/>
    </source>
</evidence>
<evidence type="ECO:0000313" key="2">
    <source>
        <dbReference type="Proteomes" id="UP001055879"/>
    </source>
</evidence>
<organism evidence="1 2">
    <name type="scientific">Arctium lappa</name>
    <name type="common">Greater burdock</name>
    <name type="synonym">Lappa major</name>
    <dbReference type="NCBI Taxonomy" id="4217"/>
    <lineage>
        <taxon>Eukaryota</taxon>
        <taxon>Viridiplantae</taxon>
        <taxon>Streptophyta</taxon>
        <taxon>Embryophyta</taxon>
        <taxon>Tracheophyta</taxon>
        <taxon>Spermatophyta</taxon>
        <taxon>Magnoliopsida</taxon>
        <taxon>eudicotyledons</taxon>
        <taxon>Gunneridae</taxon>
        <taxon>Pentapetalae</taxon>
        <taxon>asterids</taxon>
        <taxon>campanulids</taxon>
        <taxon>Asterales</taxon>
        <taxon>Asteraceae</taxon>
        <taxon>Carduoideae</taxon>
        <taxon>Cardueae</taxon>
        <taxon>Arctiinae</taxon>
        <taxon>Arctium</taxon>
    </lineage>
</organism>
<proteinExistence type="predicted"/>
<reference evidence="1 2" key="2">
    <citation type="journal article" date="2022" name="Mol. Ecol. Resour.">
        <title>The genomes of chicory, endive, great burdock and yacon provide insights into Asteraceae paleo-polyploidization history and plant inulin production.</title>
        <authorList>
            <person name="Fan W."/>
            <person name="Wang S."/>
            <person name="Wang H."/>
            <person name="Wang A."/>
            <person name="Jiang F."/>
            <person name="Liu H."/>
            <person name="Zhao H."/>
            <person name="Xu D."/>
            <person name="Zhang Y."/>
        </authorList>
    </citation>
    <scope>NUCLEOTIDE SEQUENCE [LARGE SCALE GENOMIC DNA]</scope>
    <source>
        <strain evidence="2">cv. Niubang</strain>
    </source>
</reference>